<sequence>MGELSSEKPEATKQYGPPATSAEDRLRVKRVQIWATAGGLLLALQVYVWVRWISGPYFERVPGGPADPPMDMKAFLTMNAVVVCAGGDLVVPRQAVAPGTPDHPRRHPAGVHGVDVLPGPAAELR</sequence>
<feature type="compositionally biased region" description="Basic and acidic residues" evidence="1">
    <location>
        <begin position="1"/>
        <end position="11"/>
    </location>
</feature>
<feature type="region of interest" description="Disordered" evidence="1">
    <location>
        <begin position="1"/>
        <end position="22"/>
    </location>
</feature>
<accession>A0A7W9PI15</accession>
<feature type="region of interest" description="Disordered" evidence="1">
    <location>
        <begin position="95"/>
        <end position="117"/>
    </location>
</feature>
<keyword evidence="3" id="KW-1185">Reference proteome</keyword>
<proteinExistence type="predicted"/>
<dbReference type="Proteomes" id="UP000540412">
    <property type="component" value="Unassembled WGS sequence"/>
</dbReference>
<evidence type="ECO:0000256" key="1">
    <source>
        <dbReference type="SAM" id="MobiDB-lite"/>
    </source>
</evidence>
<name>A0A7W9PI15_9NOCA</name>
<dbReference type="EMBL" id="JACHIT010000002">
    <property type="protein sequence ID" value="MBB5916063.1"/>
    <property type="molecule type" value="Genomic_DNA"/>
</dbReference>
<dbReference type="AlphaFoldDB" id="A0A7W9PI15"/>
<protein>
    <submittedName>
        <fullName evidence="2">Uncharacterized protein</fullName>
    </submittedName>
</protein>
<gene>
    <name evidence="2" type="ORF">BJY24_004975</name>
</gene>
<evidence type="ECO:0000313" key="2">
    <source>
        <dbReference type="EMBL" id="MBB5916063.1"/>
    </source>
</evidence>
<evidence type="ECO:0000313" key="3">
    <source>
        <dbReference type="Proteomes" id="UP000540412"/>
    </source>
</evidence>
<comment type="caution">
    <text evidence="2">The sequence shown here is derived from an EMBL/GenBank/DDBJ whole genome shotgun (WGS) entry which is preliminary data.</text>
</comment>
<reference evidence="2 3" key="1">
    <citation type="submission" date="2020-08" db="EMBL/GenBank/DDBJ databases">
        <title>Sequencing the genomes of 1000 actinobacteria strains.</title>
        <authorList>
            <person name="Klenk H.-P."/>
        </authorList>
    </citation>
    <scope>NUCLEOTIDE SEQUENCE [LARGE SCALE GENOMIC DNA]</scope>
    <source>
        <strain evidence="2 3">DSM 43582</strain>
    </source>
</reference>
<organism evidence="2 3">
    <name type="scientific">Nocardia transvalensis</name>
    <dbReference type="NCBI Taxonomy" id="37333"/>
    <lineage>
        <taxon>Bacteria</taxon>
        <taxon>Bacillati</taxon>
        <taxon>Actinomycetota</taxon>
        <taxon>Actinomycetes</taxon>
        <taxon>Mycobacteriales</taxon>
        <taxon>Nocardiaceae</taxon>
        <taxon>Nocardia</taxon>
    </lineage>
</organism>